<dbReference type="GO" id="GO:0003700">
    <property type="term" value="F:DNA-binding transcription factor activity"/>
    <property type="evidence" value="ECO:0007669"/>
    <property type="project" value="InterPro"/>
</dbReference>
<keyword evidence="2" id="KW-0238">DNA-binding</keyword>
<dbReference type="Pfam" id="PF14525">
    <property type="entry name" value="AraC_binding_2"/>
    <property type="match status" value="1"/>
</dbReference>
<evidence type="ECO:0000313" key="5">
    <source>
        <dbReference type="EMBL" id="QDY71399.1"/>
    </source>
</evidence>
<evidence type="ECO:0000256" key="3">
    <source>
        <dbReference type="ARBA" id="ARBA00023163"/>
    </source>
</evidence>
<evidence type="ECO:0000256" key="1">
    <source>
        <dbReference type="ARBA" id="ARBA00023015"/>
    </source>
</evidence>
<dbReference type="AlphaFoldDB" id="A0A5B8IB69"/>
<keyword evidence="6" id="KW-1185">Reference proteome</keyword>
<accession>A0A5B8IB69</accession>
<feature type="domain" description="HTH araC/xylS-type" evidence="4">
    <location>
        <begin position="286"/>
        <end position="386"/>
    </location>
</feature>
<geneLocation type="plasmid" evidence="5 6">
    <name>unnamed4</name>
</geneLocation>
<dbReference type="EMBL" id="CP042265">
    <property type="protein sequence ID" value="QDY71399.1"/>
    <property type="molecule type" value="Genomic_DNA"/>
</dbReference>
<dbReference type="SMART" id="SM00342">
    <property type="entry name" value="HTH_ARAC"/>
    <property type="match status" value="1"/>
</dbReference>
<dbReference type="Gene3D" id="1.10.10.60">
    <property type="entry name" value="Homeodomain-like"/>
    <property type="match status" value="1"/>
</dbReference>
<dbReference type="OrthoDB" id="8004517at2"/>
<sequence length="395" mass="43541">MVPLEHVPCLCRRDNPPSVKERQIARYLRANIIAQNPLAHVSSLAIVLCMDASQNHQAPHSFSQGRPKGHVFQTVSTHDVALAERYEYWTGNVIRNFEVATPDDRQRQDFTAKVTSLATLAGEMHYAESDAYTAHLARDTIGGSLAFDELSLLLMVKGKVRYAYDDGQDMEVGAGGFFLLDGSRPTSLRFSRHSVIQLDLSRSLLESVFPGSMPAPALVNAALANSRLSGLLRDHLRQFPGIATGMAPLEQLALLDASESFAITTIEGTFSTAIGMSEHSHAGLLAAAQRYIRRHLTDRDISPASVAAAIGCSRSMLYKLFSESELTVYGYIRELRLQQLLRLLQKEKGNVPIHTLAQRCGLYNTPNVNRVFRNRFGMSPSEARAAANRRPDGHG</sequence>
<gene>
    <name evidence="5" type="ORF">FPZ52_17060</name>
</gene>
<protein>
    <submittedName>
        <fullName evidence="5">Helix-turn-helix domain-containing protein</fullName>
    </submittedName>
</protein>
<dbReference type="PROSITE" id="PS01124">
    <property type="entry name" value="HTH_ARAC_FAMILY_2"/>
    <property type="match status" value="1"/>
</dbReference>
<name>A0A5B8IB69_9RHOB</name>
<dbReference type="InterPro" id="IPR050204">
    <property type="entry name" value="AraC_XylS_family_regulators"/>
</dbReference>
<evidence type="ECO:0000256" key="2">
    <source>
        <dbReference type="ARBA" id="ARBA00023125"/>
    </source>
</evidence>
<dbReference type="SUPFAM" id="SSF46689">
    <property type="entry name" value="Homeodomain-like"/>
    <property type="match status" value="1"/>
</dbReference>
<dbReference type="InterPro" id="IPR018060">
    <property type="entry name" value="HTH_AraC"/>
</dbReference>
<evidence type="ECO:0000259" key="4">
    <source>
        <dbReference type="PROSITE" id="PS01124"/>
    </source>
</evidence>
<dbReference type="Proteomes" id="UP000318483">
    <property type="component" value="Plasmid unnamed4"/>
</dbReference>
<dbReference type="InterPro" id="IPR009057">
    <property type="entry name" value="Homeodomain-like_sf"/>
</dbReference>
<dbReference type="InterPro" id="IPR035418">
    <property type="entry name" value="AraC-bd_2"/>
</dbReference>
<keyword evidence="1" id="KW-0805">Transcription regulation</keyword>
<proteinExistence type="predicted"/>
<organism evidence="5 6">
    <name type="scientific">Qingshengfaniella alkalisoli</name>
    <dbReference type="NCBI Taxonomy" id="2599296"/>
    <lineage>
        <taxon>Bacteria</taxon>
        <taxon>Pseudomonadati</taxon>
        <taxon>Pseudomonadota</taxon>
        <taxon>Alphaproteobacteria</taxon>
        <taxon>Rhodobacterales</taxon>
        <taxon>Paracoccaceae</taxon>
        <taxon>Qingshengfaniella</taxon>
    </lineage>
</organism>
<reference evidence="5 6" key="1">
    <citation type="submission" date="2019-07" db="EMBL/GenBank/DDBJ databases">
        <title>Litoreibacter alkalisoli sp. nov., isolated from saline-alkaline soil.</title>
        <authorList>
            <person name="Wang S."/>
            <person name="Xu L."/>
            <person name="Xing Y.-T."/>
            <person name="Sun J.-Q."/>
        </authorList>
    </citation>
    <scope>NUCLEOTIDE SEQUENCE [LARGE SCALE GENOMIC DNA]</scope>
    <source>
        <strain evidence="5 6">LN3S51</strain>
        <plasmid evidence="5 6">unnamed4</plasmid>
    </source>
</reference>
<dbReference type="GO" id="GO:0043565">
    <property type="term" value="F:sequence-specific DNA binding"/>
    <property type="evidence" value="ECO:0007669"/>
    <property type="project" value="InterPro"/>
</dbReference>
<dbReference type="Pfam" id="PF12833">
    <property type="entry name" value="HTH_18"/>
    <property type="match status" value="1"/>
</dbReference>
<keyword evidence="5" id="KW-0614">Plasmid</keyword>
<dbReference type="PANTHER" id="PTHR46796">
    <property type="entry name" value="HTH-TYPE TRANSCRIPTIONAL ACTIVATOR RHAS-RELATED"/>
    <property type="match status" value="1"/>
</dbReference>
<keyword evidence="3" id="KW-0804">Transcription</keyword>
<evidence type="ECO:0000313" key="6">
    <source>
        <dbReference type="Proteomes" id="UP000318483"/>
    </source>
</evidence>
<dbReference type="KEGG" id="lit:FPZ52_17060"/>
<dbReference type="PANTHER" id="PTHR46796:SF6">
    <property type="entry name" value="ARAC SUBFAMILY"/>
    <property type="match status" value="1"/>
</dbReference>